<evidence type="ECO:0000313" key="1">
    <source>
        <dbReference type="EMBL" id="KAI8437561.1"/>
    </source>
</evidence>
<reference evidence="1 2" key="1">
    <citation type="journal article" date="2022" name="Genome Biol. Evol.">
        <title>The Spruce Budworm Genome: Reconstructing the Evolutionary History of Antifreeze Proteins.</title>
        <authorList>
            <person name="Beliveau C."/>
            <person name="Gagne P."/>
            <person name="Picq S."/>
            <person name="Vernygora O."/>
            <person name="Keeling C.I."/>
            <person name="Pinkney K."/>
            <person name="Doucet D."/>
            <person name="Wen F."/>
            <person name="Johnston J.S."/>
            <person name="Maaroufi H."/>
            <person name="Boyle B."/>
            <person name="Laroche J."/>
            <person name="Dewar K."/>
            <person name="Juretic N."/>
            <person name="Blackburn G."/>
            <person name="Nisole A."/>
            <person name="Brunet B."/>
            <person name="Brandao M."/>
            <person name="Lumley L."/>
            <person name="Duan J."/>
            <person name="Quan G."/>
            <person name="Lucarotti C.J."/>
            <person name="Roe A.D."/>
            <person name="Sperling F.A.H."/>
            <person name="Levesque R.C."/>
            <person name="Cusson M."/>
        </authorList>
    </citation>
    <scope>NUCLEOTIDE SEQUENCE [LARGE SCALE GENOMIC DNA]</scope>
    <source>
        <strain evidence="1">Glfc:IPQL:Cfum</strain>
    </source>
</reference>
<evidence type="ECO:0000313" key="2">
    <source>
        <dbReference type="Proteomes" id="UP001064048"/>
    </source>
</evidence>
<proteinExistence type="predicted"/>
<dbReference type="EMBL" id="CM046120">
    <property type="protein sequence ID" value="KAI8437561.1"/>
    <property type="molecule type" value="Genomic_DNA"/>
</dbReference>
<gene>
    <name evidence="1" type="ORF">MSG28_011858</name>
</gene>
<organism evidence="1 2">
    <name type="scientific">Choristoneura fumiferana</name>
    <name type="common">Spruce budworm moth</name>
    <name type="synonym">Archips fumiferana</name>
    <dbReference type="NCBI Taxonomy" id="7141"/>
    <lineage>
        <taxon>Eukaryota</taxon>
        <taxon>Metazoa</taxon>
        <taxon>Ecdysozoa</taxon>
        <taxon>Arthropoda</taxon>
        <taxon>Hexapoda</taxon>
        <taxon>Insecta</taxon>
        <taxon>Pterygota</taxon>
        <taxon>Neoptera</taxon>
        <taxon>Endopterygota</taxon>
        <taxon>Lepidoptera</taxon>
        <taxon>Glossata</taxon>
        <taxon>Ditrysia</taxon>
        <taxon>Tortricoidea</taxon>
        <taxon>Tortricidae</taxon>
        <taxon>Tortricinae</taxon>
        <taxon>Choristoneura</taxon>
    </lineage>
</organism>
<keyword evidence="2" id="KW-1185">Reference proteome</keyword>
<protein>
    <submittedName>
        <fullName evidence="1">Uncharacterized protein</fullName>
    </submittedName>
</protein>
<accession>A0ACC0KLV4</accession>
<comment type="caution">
    <text evidence="1">The sequence shown here is derived from an EMBL/GenBank/DDBJ whole genome shotgun (WGS) entry which is preliminary data.</text>
</comment>
<sequence length="964" mass="101321">MRPAPMEYYGLIHVMDAICLTDFTGNISHSLAQINAIDEFETPTLSSKLCTNPKNAYLCDLLDYTNATRICSMKPAQCIEISDWVSCAGGLPLGSNDISPVTEFDVEVLLECEMEPHESTANHLISLDSMGLPIAWKASSHLAIVLKTNIENLSAAGLHFVGSDEFIIDHKLPVVRIQTVQLSGEPNKATDTSMRSLRSDVYHSLKNPPAEFHWPVHAALLRKLSKVVDVKSECNSTTIEMNGGSNSIIETTNLSKKHVSLADVSVNTTKSLTEEDEKECTNHVVETIKTPEKSPEKKAQQQEEIVVENVTVEIQHKITPKKSSLKLDLKKGTSQLSASLLNISSQIKSVTTHKRIVSSSGPKKSQPQIETLPQAKESPKDSPSQGTPKSAKTSRPLVNTKSPNILIYSDSVAARDNLEASLRKVLDADSVARASGAGGGGRLRGASRAAAAGALTGRRAAAGAVLRSAACRAAALQDCRVVVGARCVGRAAPLLLAHLLDGGRLLALCSDLLHAVLAALQGCRGEGGGGALRGRAAPLLLAHLLDGGRLLALCSDLLHAVLPHYKAAEGGGGRAAWGRAAPLLLAHLLDGGRLLALCSDLLHAVLPHYKTAEVRVVGGALRGARRAAAAGALTGRRAAAGAVLRPAACRAAALQDCRGWWGARCVGRAAPLLLAHLLDGGRLLALCSDLLHAVLPHYKTAEVRVGGARCVGRAAPLLLAHLLDGGRLLALCSDLLHAVLPHYKAAEVRVVGARCVGRAAPLLLAHLLDGGRLLALCSDLLHAVLPHYKTAEVRVVGGALRGARRAAAAGALTGRGRLLALCSDLLHAVLPHYKTAEVRVVGGALRGARRAAAAGALTGRRAAAGAVLRPAACRAAALQDCRGWWGARCVGRSAPLLLAHLLDGGRLLALCSDLLHAVLPHYKTAEVRVVGARCVGRAAPLLLAHLLDGGRLLALCSDLLHAHS</sequence>
<dbReference type="Proteomes" id="UP001064048">
    <property type="component" value="Chromosome 20"/>
</dbReference>
<name>A0ACC0KLV4_CHOFU</name>